<dbReference type="GO" id="GO:0005789">
    <property type="term" value="C:endoplasmic reticulum membrane"/>
    <property type="evidence" value="ECO:0007669"/>
    <property type="project" value="UniProtKB-SubCell"/>
</dbReference>
<name>A0A7S1AJ83_NOCSC</name>
<evidence type="ECO:0000256" key="6">
    <source>
        <dbReference type="ARBA" id="ARBA00022679"/>
    </source>
</evidence>
<dbReference type="PANTHER" id="PTHR12317">
    <property type="entry name" value="DIACYLGLYCEROL O-ACYLTRANSFERASE"/>
    <property type="match status" value="1"/>
</dbReference>
<keyword evidence="13" id="KW-0012">Acyltransferase</keyword>
<evidence type="ECO:0000256" key="12">
    <source>
        <dbReference type="ARBA" id="ARBA00023136"/>
    </source>
</evidence>
<keyword evidence="5" id="KW-0444">Lipid biosynthesis</keyword>
<evidence type="ECO:0000256" key="15">
    <source>
        <dbReference type="SAM" id="Coils"/>
    </source>
</evidence>
<protein>
    <recommendedName>
        <fullName evidence="14">Acyltransferase</fullName>
        <ecNumber evidence="14">2.3.1.-</ecNumber>
    </recommendedName>
</protein>
<evidence type="ECO:0000256" key="5">
    <source>
        <dbReference type="ARBA" id="ARBA00022516"/>
    </source>
</evidence>
<dbReference type="GO" id="GO:0006071">
    <property type="term" value="P:glycerol metabolic process"/>
    <property type="evidence" value="ECO:0007669"/>
    <property type="project" value="UniProtKB-KW"/>
</dbReference>
<evidence type="ECO:0000256" key="9">
    <source>
        <dbReference type="ARBA" id="ARBA00022824"/>
    </source>
</evidence>
<gene>
    <name evidence="16" type="ORF">NSCI0253_LOCUS30374</name>
</gene>
<feature type="transmembrane region" description="Helical" evidence="14">
    <location>
        <begin position="119"/>
        <end position="136"/>
    </location>
</feature>
<evidence type="ECO:0000256" key="8">
    <source>
        <dbReference type="ARBA" id="ARBA00022798"/>
    </source>
</evidence>
<accession>A0A7S1AJ83</accession>
<dbReference type="GO" id="GO:0004144">
    <property type="term" value="F:diacylglycerol O-acyltransferase activity"/>
    <property type="evidence" value="ECO:0007669"/>
    <property type="project" value="TreeGrafter"/>
</dbReference>
<evidence type="ECO:0000256" key="1">
    <source>
        <dbReference type="ARBA" id="ARBA00004477"/>
    </source>
</evidence>
<evidence type="ECO:0000256" key="4">
    <source>
        <dbReference type="ARBA" id="ARBA00005420"/>
    </source>
</evidence>
<evidence type="ECO:0000313" key="16">
    <source>
        <dbReference type="EMBL" id="CAD8856022.1"/>
    </source>
</evidence>
<keyword evidence="10 14" id="KW-1133">Transmembrane helix</keyword>
<evidence type="ECO:0000256" key="14">
    <source>
        <dbReference type="RuleBase" id="RU367023"/>
    </source>
</evidence>
<reference evidence="16" key="1">
    <citation type="submission" date="2021-01" db="EMBL/GenBank/DDBJ databases">
        <authorList>
            <person name="Corre E."/>
            <person name="Pelletier E."/>
            <person name="Niang G."/>
            <person name="Scheremetjew M."/>
            <person name="Finn R."/>
            <person name="Kale V."/>
            <person name="Holt S."/>
            <person name="Cochrane G."/>
            <person name="Meng A."/>
            <person name="Brown T."/>
            <person name="Cohen L."/>
        </authorList>
    </citation>
    <scope>NUCLEOTIDE SEQUENCE</scope>
</reference>
<comment type="similarity">
    <text evidence="4 14">Belongs to the diacylglycerol acyltransferase family.</text>
</comment>
<feature type="coiled-coil region" evidence="15">
    <location>
        <begin position="17"/>
        <end position="51"/>
    </location>
</feature>
<dbReference type="Pfam" id="PF03982">
    <property type="entry name" value="DAGAT"/>
    <property type="match status" value="1"/>
</dbReference>
<keyword evidence="7 14" id="KW-0812">Transmembrane</keyword>
<comment type="pathway">
    <text evidence="2">Glycerolipid metabolism; triacylglycerol biosynthesis.</text>
</comment>
<dbReference type="EC" id="2.3.1.-" evidence="14"/>
<feature type="transmembrane region" description="Helical" evidence="14">
    <location>
        <begin position="90"/>
        <end position="113"/>
    </location>
</feature>
<evidence type="ECO:0000256" key="13">
    <source>
        <dbReference type="ARBA" id="ARBA00023315"/>
    </source>
</evidence>
<evidence type="ECO:0000256" key="2">
    <source>
        <dbReference type="ARBA" id="ARBA00004771"/>
    </source>
</evidence>
<keyword evidence="11" id="KW-0443">Lipid metabolism</keyword>
<dbReference type="InterPro" id="IPR007130">
    <property type="entry name" value="DAGAT"/>
</dbReference>
<keyword evidence="15" id="KW-0175">Coiled coil</keyword>
<keyword evidence="9 14" id="KW-0256">Endoplasmic reticulum</keyword>
<comment type="subcellular location">
    <subcellularLocation>
        <location evidence="1 14">Endoplasmic reticulum membrane</location>
        <topology evidence="1 14">Multi-pass membrane protein</topology>
    </subcellularLocation>
</comment>
<evidence type="ECO:0000256" key="10">
    <source>
        <dbReference type="ARBA" id="ARBA00022989"/>
    </source>
</evidence>
<proteinExistence type="inferred from homology"/>
<dbReference type="AlphaFoldDB" id="A0A7S1AJ83"/>
<sequence length="417" mass="46999">MVDDSQVVEPVSESEDAARLREELAAARLEIDRLKSELTSARRRMDLFQSLGDFRDQLVEQLNLQSRLETREKLLSLLSRDLPFPKKRQVFAVSFIFTSLPGSMLLTLYLFWYALFRETTRILLALLVIYALHIFFDKTMERGANPKAWAKGHAIWQWFVDYFPVELRLMNPDTKFSPENVYLFGYHPHGVISVGCFANFAASVTGFSTLFPGLQIRVATLAFNFNVPFFREILLRMGVIAVSAKSIRHVLSSGPGSAVIIVPGGAAEALDARPGAHDLTLQKRSGFFRIALQHGAHLVPTYSFGENELYAQVPNKPGTALRRVQEYLLRSWGYSIPYIFGAGSSQTCGAVPFNPVPRRCPVITIVGNPIACEQIDSPSTEQIEDLKELYISRVQEIFNRFADEYAPDRTGELRIVQ</sequence>
<keyword evidence="8" id="KW-0319">Glycerol metabolism</keyword>
<comment type="pathway">
    <text evidence="3">Lipid metabolism.</text>
</comment>
<dbReference type="PANTHER" id="PTHR12317:SF0">
    <property type="entry name" value="ACYLTRANSFERASE"/>
    <property type="match status" value="1"/>
</dbReference>
<keyword evidence="6 14" id="KW-0808">Transferase</keyword>
<evidence type="ECO:0000256" key="3">
    <source>
        <dbReference type="ARBA" id="ARBA00005189"/>
    </source>
</evidence>
<dbReference type="CDD" id="cd07987">
    <property type="entry name" value="LPLAT_MGAT-like"/>
    <property type="match status" value="1"/>
</dbReference>
<dbReference type="GO" id="GO:0019432">
    <property type="term" value="P:triglyceride biosynthetic process"/>
    <property type="evidence" value="ECO:0007669"/>
    <property type="project" value="TreeGrafter"/>
</dbReference>
<organism evidence="16">
    <name type="scientific">Noctiluca scintillans</name>
    <name type="common">Sea sparkle</name>
    <name type="synonym">Red tide dinoflagellate</name>
    <dbReference type="NCBI Taxonomy" id="2966"/>
    <lineage>
        <taxon>Eukaryota</taxon>
        <taxon>Sar</taxon>
        <taxon>Alveolata</taxon>
        <taxon>Dinophyceae</taxon>
        <taxon>Noctilucales</taxon>
        <taxon>Noctilucaceae</taxon>
        <taxon>Noctiluca</taxon>
    </lineage>
</organism>
<keyword evidence="12 14" id="KW-0472">Membrane</keyword>
<evidence type="ECO:0000256" key="11">
    <source>
        <dbReference type="ARBA" id="ARBA00023098"/>
    </source>
</evidence>
<evidence type="ECO:0000256" key="7">
    <source>
        <dbReference type="ARBA" id="ARBA00022692"/>
    </source>
</evidence>
<dbReference type="EMBL" id="HBFQ01042874">
    <property type="protein sequence ID" value="CAD8856022.1"/>
    <property type="molecule type" value="Transcribed_RNA"/>
</dbReference>